<evidence type="ECO:0000313" key="2">
    <source>
        <dbReference type="Proteomes" id="UP000502894"/>
    </source>
</evidence>
<proteinExistence type="predicted"/>
<evidence type="ECO:0000313" key="1">
    <source>
        <dbReference type="EMBL" id="BCA93787.1"/>
    </source>
</evidence>
<organism evidence="1 2">
    <name type="scientific">Legionella antarctica</name>
    <dbReference type="NCBI Taxonomy" id="2708020"/>
    <lineage>
        <taxon>Bacteria</taxon>
        <taxon>Pseudomonadati</taxon>
        <taxon>Pseudomonadota</taxon>
        <taxon>Gammaproteobacteria</taxon>
        <taxon>Legionellales</taxon>
        <taxon>Legionellaceae</taxon>
        <taxon>Legionella</taxon>
    </lineage>
</organism>
<accession>A0A6F8T0T6</accession>
<gene>
    <name evidence="1" type="ORF">TUM19329_01480</name>
</gene>
<dbReference type="EMBL" id="AP022839">
    <property type="protein sequence ID" value="BCA93787.1"/>
    <property type="molecule type" value="Genomic_DNA"/>
</dbReference>
<protein>
    <submittedName>
        <fullName evidence="1">Uncharacterized protein</fullName>
    </submittedName>
</protein>
<name>A0A6F8T0T6_9GAMM</name>
<keyword evidence="2" id="KW-1185">Reference proteome</keyword>
<dbReference type="KEGG" id="lant:TUM19329_01480"/>
<dbReference type="AlphaFoldDB" id="A0A6F8T0T6"/>
<dbReference type="RefSeq" id="WP_173235616.1">
    <property type="nucleotide sequence ID" value="NZ_AP022839.1"/>
</dbReference>
<reference evidence="1" key="1">
    <citation type="journal article" date="2020" name="Microbiol. Resour. Announc.">
        <title>Complete Genome Sequence of Novel Psychrotolerant Legionella Strain TUM19329, Isolated from Antarctic Lake Sediment.</title>
        <authorList>
            <person name="Shimada S."/>
            <person name="Nakai R."/>
            <person name="Aoki K."/>
            <person name="Shimoeda N."/>
            <person name="Ohno G."/>
            <person name="Miyazaki Y."/>
            <person name="Kudoh S."/>
            <person name="Imura S."/>
            <person name="Watanabe K."/>
            <person name="Ishii Y."/>
            <person name="Tateda K."/>
        </authorList>
    </citation>
    <scope>NUCLEOTIDE SEQUENCE [LARGE SCALE GENOMIC DNA]</scope>
    <source>
        <strain evidence="1">TUM19329</strain>
    </source>
</reference>
<sequence>MSFKYGWLMMVLLSIFSRAGISSPVAFKDKLIALNCMLGLLKDKANQLAHTDQFSLIETVMDDQSLHILRENKWVCGKFLNLDSYYHNPSHSLLDSQRLLAKLGLVFAAEIGLE</sequence>
<dbReference type="Proteomes" id="UP000502894">
    <property type="component" value="Chromosome"/>
</dbReference>